<reference evidence="7" key="1">
    <citation type="submission" date="2020-05" db="EMBL/GenBank/DDBJ databases">
        <title>Phylogenomic resolution of chytrid fungi.</title>
        <authorList>
            <person name="Stajich J.E."/>
            <person name="Amses K."/>
            <person name="Simmons R."/>
            <person name="Seto K."/>
            <person name="Myers J."/>
            <person name="Bonds A."/>
            <person name="Quandt C.A."/>
            <person name="Barry K."/>
            <person name="Liu P."/>
            <person name="Grigoriev I."/>
            <person name="Longcore J.E."/>
            <person name="James T.Y."/>
        </authorList>
    </citation>
    <scope>NUCLEOTIDE SEQUENCE</scope>
    <source>
        <strain evidence="7">JEL0513</strain>
    </source>
</reference>
<dbReference type="InterPro" id="IPR006214">
    <property type="entry name" value="Bax_inhibitor_1-related"/>
</dbReference>
<feature type="transmembrane region" description="Helical" evidence="6">
    <location>
        <begin position="187"/>
        <end position="205"/>
    </location>
</feature>
<evidence type="ECO:0000256" key="4">
    <source>
        <dbReference type="ARBA" id="ARBA00023136"/>
    </source>
</evidence>
<evidence type="ECO:0000313" key="7">
    <source>
        <dbReference type="EMBL" id="KAJ3106855.1"/>
    </source>
</evidence>
<dbReference type="PANTHER" id="PTHR23291:SF50">
    <property type="entry name" value="PROTEIN LIFEGUARD 4"/>
    <property type="match status" value="1"/>
</dbReference>
<dbReference type="SUPFAM" id="SSF56219">
    <property type="entry name" value="DNase I-like"/>
    <property type="match status" value="1"/>
</dbReference>
<evidence type="ECO:0000313" key="8">
    <source>
        <dbReference type="Proteomes" id="UP001211907"/>
    </source>
</evidence>
<comment type="caution">
    <text evidence="7">The sequence shown here is derived from an EMBL/GenBank/DDBJ whole genome shotgun (WGS) entry which is preliminary data.</text>
</comment>
<dbReference type="PANTHER" id="PTHR23291">
    <property type="entry name" value="BAX INHIBITOR-RELATED"/>
    <property type="match status" value="1"/>
</dbReference>
<evidence type="ECO:0000256" key="2">
    <source>
        <dbReference type="ARBA" id="ARBA00022692"/>
    </source>
</evidence>
<dbReference type="GO" id="GO:0016020">
    <property type="term" value="C:membrane"/>
    <property type="evidence" value="ECO:0007669"/>
    <property type="project" value="UniProtKB-SubCell"/>
</dbReference>
<organism evidence="7 8">
    <name type="scientific">Physocladia obscura</name>
    <dbReference type="NCBI Taxonomy" id="109957"/>
    <lineage>
        <taxon>Eukaryota</taxon>
        <taxon>Fungi</taxon>
        <taxon>Fungi incertae sedis</taxon>
        <taxon>Chytridiomycota</taxon>
        <taxon>Chytridiomycota incertae sedis</taxon>
        <taxon>Chytridiomycetes</taxon>
        <taxon>Chytridiales</taxon>
        <taxon>Chytriomycetaceae</taxon>
        <taxon>Physocladia</taxon>
    </lineage>
</organism>
<dbReference type="CDD" id="cd09083">
    <property type="entry name" value="EEP-1"/>
    <property type="match status" value="1"/>
</dbReference>
<name>A0AAD5X988_9FUNG</name>
<gene>
    <name evidence="7" type="primary">TMBIM4_2</name>
    <name evidence="7" type="ORF">HK100_003674</name>
</gene>
<evidence type="ECO:0000256" key="6">
    <source>
        <dbReference type="SAM" id="Phobius"/>
    </source>
</evidence>
<comment type="subcellular location">
    <subcellularLocation>
        <location evidence="1">Membrane</location>
        <topology evidence="1">Multi-pass membrane protein</topology>
    </subcellularLocation>
</comment>
<dbReference type="Proteomes" id="UP001211907">
    <property type="component" value="Unassembled WGS sequence"/>
</dbReference>
<dbReference type="EMBL" id="JADGJH010001933">
    <property type="protein sequence ID" value="KAJ3106855.1"/>
    <property type="molecule type" value="Genomic_DNA"/>
</dbReference>
<protein>
    <submittedName>
        <fullName evidence="7">Transmembrane BAX inhibitor motif-containing protein 4</fullName>
    </submittedName>
</protein>
<accession>A0AAD5X988</accession>
<evidence type="ECO:0000256" key="5">
    <source>
        <dbReference type="SAM" id="MobiDB-lite"/>
    </source>
</evidence>
<keyword evidence="2 6" id="KW-0812">Transmembrane</keyword>
<feature type="transmembrane region" description="Helical" evidence="6">
    <location>
        <begin position="157"/>
        <end position="175"/>
    </location>
</feature>
<feature type="transmembrane region" description="Helical" evidence="6">
    <location>
        <begin position="103"/>
        <end position="122"/>
    </location>
</feature>
<feature type="transmembrane region" description="Helical" evidence="6">
    <location>
        <begin position="70"/>
        <end position="91"/>
    </location>
</feature>
<dbReference type="AlphaFoldDB" id="A0AAD5X988"/>
<feature type="region of interest" description="Disordered" evidence="5">
    <location>
        <begin position="1"/>
        <end position="22"/>
    </location>
</feature>
<evidence type="ECO:0000256" key="1">
    <source>
        <dbReference type="ARBA" id="ARBA00004141"/>
    </source>
</evidence>
<evidence type="ECO:0000256" key="3">
    <source>
        <dbReference type="ARBA" id="ARBA00022989"/>
    </source>
</evidence>
<keyword evidence="4 6" id="KW-0472">Membrane</keyword>
<dbReference type="Pfam" id="PF01027">
    <property type="entry name" value="Bax1-I"/>
    <property type="match status" value="1"/>
</dbReference>
<keyword evidence="3 6" id="KW-1133">Transmembrane helix</keyword>
<sequence length="753" mass="82777">MGSAQVTDTVPPEQQAPPRYGGYTAVPTADQAEIPPAYNEAVSDAEAQAFDNLLLKECSLVVRLNFIRKVYAILAAQFALTSLVATVMMYSAPVRSFVQSNSWLLFLSSFLALGLVIPLICYRKKEPLNKYLLAAFTLSESYTIGLVCSIYESEKVLQAAILTFGVFIGLTLYTLQSKRKFEGYAPFLFVSLTVLIQAAFLQIFFPFSNAVDLICAVFGAVVFCAFIVYDTYQIFEKLTPDEYILGSLQLYLDVLNLFLQILKLLGKRNVEGKEKRMSIREPFQPDVLFDAGNAVKVTNTTSKSVAINGKVVAGGQTMQLPTRGDWQSVVVAQAADGSPLFAKYLAPGSHWRWSGAAEPALPAGISVALSQKPESQHQNILLVENATATSIRVAISHITGGIANDASVSWTTIGPHSDLVLPSSGAVVVQIGYFDGARAGLLITPESKARVIKIAAHFIPPPPFVAPPLSDSSRFSIMTFNIRYGDANDKLNSWSYRRFPHFSVYAQHEPTIFGLQEAFLFQRREISAAFPWYQTVGTGRNSDLSGEATPIYYDARRFMLRFADTFWLSELPHVPGSRTPSWGNTLPRIATIAHLIPIPPATATSGDSFVKTPEVIVANVHLDNAAPVAREKGIKLVCARLREYKQSHNIGPEVLTVLMGDFNCVVESAPENKVVENDSVLGFYDPVKKNHAGEGSFHDFTGVCTLPRIDFVYISRTFASKVIRTEILNDHVGDSESGYWWPSDHLPVLISLE</sequence>
<keyword evidence="8" id="KW-1185">Reference proteome</keyword>
<dbReference type="InterPro" id="IPR036691">
    <property type="entry name" value="Endo/exonu/phosph_ase_sf"/>
</dbReference>
<dbReference type="Gene3D" id="3.60.10.10">
    <property type="entry name" value="Endonuclease/exonuclease/phosphatase"/>
    <property type="match status" value="1"/>
</dbReference>
<proteinExistence type="predicted"/>
<feature type="transmembrane region" description="Helical" evidence="6">
    <location>
        <begin position="211"/>
        <end position="231"/>
    </location>
</feature>